<dbReference type="GO" id="GO:0006355">
    <property type="term" value="P:regulation of DNA-templated transcription"/>
    <property type="evidence" value="ECO:0007669"/>
    <property type="project" value="InterPro"/>
</dbReference>
<dbReference type="AlphaFoldDB" id="W9DCV7"/>
<accession>W9DCV7</accession>
<reference evidence="1 2" key="1">
    <citation type="journal article" date="2014" name="Genome Announc.">
        <title>Draft Genome Sequence of Gordonia alkanivorans Strain CGMCC6845, a Halotolerant Hydrocarbon-Degrading Bacterium.</title>
        <authorList>
            <person name="Wang X."/>
            <person name="Jin D."/>
            <person name="Zhou L."/>
            <person name="Wu L."/>
            <person name="An W."/>
            <person name="Zhao L."/>
        </authorList>
    </citation>
    <scope>NUCLEOTIDE SEQUENCE [LARGE SCALE GENOMIC DNA]</scope>
    <source>
        <strain evidence="1 2">CGMCC 6845</strain>
    </source>
</reference>
<dbReference type="EMBL" id="AYXO01000026">
    <property type="protein sequence ID" value="ETA06224.1"/>
    <property type="molecule type" value="Genomic_DNA"/>
</dbReference>
<name>W9DCV7_9ACTN</name>
<evidence type="ECO:0008006" key="3">
    <source>
        <dbReference type="Google" id="ProtNLM"/>
    </source>
</evidence>
<keyword evidence="2" id="KW-1185">Reference proteome</keyword>
<dbReference type="InterPro" id="IPR013321">
    <property type="entry name" value="Arc_rbn_hlx_hlx"/>
</dbReference>
<dbReference type="HOGENOM" id="CLU_2916035_0_0_11"/>
<evidence type="ECO:0000313" key="2">
    <source>
        <dbReference type="Proteomes" id="UP000035035"/>
    </source>
</evidence>
<dbReference type="Gene3D" id="1.10.1220.10">
    <property type="entry name" value="Met repressor-like"/>
    <property type="match status" value="1"/>
</dbReference>
<organism evidence="1 2">
    <name type="scientific">Gordonia alkanivorans CGMCC 6845</name>
    <dbReference type="NCBI Taxonomy" id="1423140"/>
    <lineage>
        <taxon>Bacteria</taxon>
        <taxon>Bacillati</taxon>
        <taxon>Actinomycetota</taxon>
        <taxon>Actinomycetes</taxon>
        <taxon>Mycobacteriales</taxon>
        <taxon>Gordoniaceae</taxon>
        <taxon>Gordonia</taxon>
    </lineage>
</organism>
<proteinExistence type="predicted"/>
<dbReference type="Proteomes" id="UP000035035">
    <property type="component" value="Unassembled WGS sequence"/>
</dbReference>
<comment type="caution">
    <text evidence="1">The sequence shown here is derived from an EMBL/GenBank/DDBJ whole genome shotgun (WGS) entry which is preliminary data.</text>
</comment>
<evidence type="ECO:0000313" key="1">
    <source>
        <dbReference type="EMBL" id="ETA06224.1"/>
    </source>
</evidence>
<sequence>MKAGKLRTFSTRLPKDLIHEVKIRSALDDLTVQEIADQALRLWLRTPASERSLTRDANVPS</sequence>
<protein>
    <recommendedName>
        <fullName evidence="3">CopG family transcriptional regulator</fullName>
    </recommendedName>
</protein>
<gene>
    <name evidence="1" type="ORF">V525_14540</name>
</gene>